<protein>
    <submittedName>
        <fullName evidence="1">Xaa-Pro dipeptidase</fullName>
        <ecNumber evidence="1">3.4.13.9</ecNumber>
    </submittedName>
</protein>
<dbReference type="InterPro" id="IPR036956">
    <property type="entry name" value="Impact_N_sf"/>
</dbReference>
<evidence type="ECO:0000313" key="2">
    <source>
        <dbReference type="Proteomes" id="UP000005269"/>
    </source>
</evidence>
<dbReference type="AlphaFoldDB" id="I3U3S1"/>
<gene>
    <name evidence="1" type="primary">yvyE</name>
    <name evidence="1" type="ORF">HMPREF0351_12035</name>
</gene>
<dbReference type="SUPFAM" id="SSF54211">
    <property type="entry name" value="Ribosomal protein S5 domain 2-like"/>
    <property type="match status" value="1"/>
</dbReference>
<dbReference type="EC" id="3.4.13.9" evidence="1"/>
<keyword evidence="1" id="KW-0645">Protease</keyword>
<sequence length="111" mass="13143">MLKQPRTLFILNKENEKRGDKMIERYRTIKENGQSEIEIKKSRFICSLRRIESEDEAKSFIQEIKKNIGKRTITAAPSSLEKKMKSSEAAMMENQVERRAYRCWKSSKKIN</sequence>
<evidence type="ECO:0000313" key="1">
    <source>
        <dbReference type="EMBL" id="AFK59659.1"/>
    </source>
</evidence>
<organism evidence="1 2">
    <name type="scientific">Enterococcus faecium (strain ATCC BAA-472 / TX0016 / DO)</name>
    <dbReference type="NCBI Taxonomy" id="333849"/>
    <lineage>
        <taxon>Bacteria</taxon>
        <taxon>Bacillati</taxon>
        <taxon>Bacillota</taxon>
        <taxon>Bacilli</taxon>
        <taxon>Lactobacillales</taxon>
        <taxon>Enterococcaceae</taxon>
        <taxon>Enterococcus</taxon>
    </lineage>
</organism>
<reference evidence="1 2" key="1">
    <citation type="journal article" date="2012" name="BMC Microbiol.">
        <title>Complete genome sequence of Enterococcus faecium strain TX16 and comparative genomic analysis of Enterococcus faecium genomes.</title>
        <authorList>
            <person name="Qin X."/>
            <person name="Galloway-Pena J.R."/>
            <person name="Sillanpaa J."/>
            <person name="Hyeob Roh J."/>
            <person name="Nallapareddy S.R."/>
            <person name="Chowdhury S."/>
            <person name="Bourgogne A."/>
            <person name="Choudhury T."/>
            <person name="Munzy D.M."/>
            <person name="Buhay C.J."/>
            <person name="Ding Y."/>
            <person name="Dugan-Rocha S."/>
            <person name="Liu W."/>
            <person name="Kovar C."/>
            <person name="Sodergren E."/>
            <person name="Highlander S."/>
            <person name="Petrosino J.F."/>
            <person name="Worley K.C."/>
            <person name="Gibbs R.A."/>
            <person name="Weinstock G.M."/>
            <person name="Murray B.E."/>
        </authorList>
    </citation>
    <scope>NUCLEOTIDE SEQUENCE [LARGE SCALE GENOMIC DNA]</scope>
    <source>
        <strain evidence="2">ATCC BAA-472 / TX0016 / DO</strain>
    </source>
</reference>
<dbReference type="EMBL" id="CP003583">
    <property type="protein sequence ID" value="AFK59659.1"/>
    <property type="molecule type" value="Genomic_DNA"/>
</dbReference>
<name>I3U3S1_ENTFD</name>
<accession>I3U3S1</accession>
<keyword evidence="1" id="KW-0378">Hydrolase</keyword>
<dbReference type="KEGG" id="efu:HMPREF0351_12035"/>
<dbReference type="Proteomes" id="UP000005269">
    <property type="component" value="Chromosome"/>
</dbReference>
<dbReference type="InterPro" id="IPR020568">
    <property type="entry name" value="Ribosomal_Su5_D2-typ_SF"/>
</dbReference>
<keyword evidence="1" id="KW-0224">Dipeptidase</keyword>
<proteinExistence type="predicted"/>
<dbReference type="HOGENOM" id="CLU_2154435_0_0_9"/>
<keyword evidence="2" id="KW-1185">Reference proteome</keyword>
<dbReference type="GO" id="GO:0102009">
    <property type="term" value="F:proline dipeptidase activity"/>
    <property type="evidence" value="ECO:0007669"/>
    <property type="project" value="UniProtKB-EC"/>
</dbReference>
<dbReference type="Gene3D" id="3.30.230.30">
    <property type="entry name" value="Impact, N-terminal domain"/>
    <property type="match status" value="1"/>
</dbReference>